<evidence type="ECO:0000313" key="2">
    <source>
        <dbReference type="Proteomes" id="UP000688137"/>
    </source>
</evidence>
<reference evidence="1" key="1">
    <citation type="submission" date="2021-01" db="EMBL/GenBank/DDBJ databases">
        <authorList>
            <consortium name="Genoscope - CEA"/>
            <person name="William W."/>
        </authorList>
    </citation>
    <scope>NUCLEOTIDE SEQUENCE</scope>
</reference>
<sequence>MKFIETKQQDILVQKKTDIDDSISEKHDQQKQYRRQIERDHLSSEWKEAIGSIQMIKCLTSQAHLEIFQNNKPPEFISQFSLLDLYANGIIIFKEINSNVQLFTIENYYEKRWNYSKLEIQSFYNQEDEIVFSYQESTD</sequence>
<evidence type="ECO:0000313" key="1">
    <source>
        <dbReference type="EMBL" id="CAD8118079.1"/>
    </source>
</evidence>
<name>A0A8S1QQQ1_PARPR</name>
<accession>A0A8S1QQQ1</accession>
<gene>
    <name evidence="1" type="ORF">PPRIM_AZ9-3.1.T2230002</name>
</gene>
<dbReference type="AlphaFoldDB" id="A0A8S1QQQ1"/>
<protein>
    <submittedName>
        <fullName evidence="1">Uncharacterized protein</fullName>
    </submittedName>
</protein>
<organism evidence="1 2">
    <name type="scientific">Paramecium primaurelia</name>
    <dbReference type="NCBI Taxonomy" id="5886"/>
    <lineage>
        <taxon>Eukaryota</taxon>
        <taxon>Sar</taxon>
        <taxon>Alveolata</taxon>
        <taxon>Ciliophora</taxon>
        <taxon>Intramacronucleata</taxon>
        <taxon>Oligohymenophorea</taxon>
        <taxon>Peniculida</taxon>
        <taxon>Parameciidae</taxon>
        <taxon>Paramecium</taxon>
    </lineage>
</organism>
<comment type="caution">
    <text evidence="1">The sequence shown here is derived from an EMBL/GenBank/DDBJ whole genome shotgun (WGS) entry which is preliminary data.</text>
</comment>
<proteinExistence type="predicted"/>
<dbReference type="Proteomes" id="UP000688137">
    <property type="component" value="Unassembled WGS sequence"/>
</dbReference>
<dbReference type="EMBL" id="CAJJDM010000232">
    <property type="protein sequence ID" value="CAD8118079.1"/>
    <property type="molecule type" value="Genomic_DNA"/>
</dbReference>
<keyword evidence="2" id="KW-1185">Reference proteome</keyword>